<feature type="transmembrane region" description="Helical" evidence="1">
    <location>
        <begin position="5"/>
        <end position="21"/>
    </location>
</feature>
<keyword evidence="1" id="KW-0472">Membrane</keyword>
<feature type="transmembrane region" description="Helical" evidence="1">
    <location>
        <begin position="113"/>
        <end position="132"/>
    </location>
</feature>
<comment type="caution">
    <text evidence="2">The sequence shown here is derived from an EMBL/GenBank/DDBJ whole genome shotgun (WGS) entry which is preliminary data.</text>
</comment>
<gene>
    <name evidence="2" type="ORF">HMPREF3229_01856</name>
</gene>
<accession>A0A133PGT5</accession>
<reference evidence="2 3" key="1">
    <citation type="submission" date="2016-01" db="EMBL/GenBank/DDBJ databases">
        <authorList>
            <person name="Oliw E.H."/>
        </authorList>
    </citation>
    <scope>NUCLEOTIDE SEQUENCE [LARGE SCALE GENOMIC DNA]</scope>
    <source>
        <strain evidence="2 3">CMW7756A</strain>
    </source>
</reference>
<proteinExistence type="predicted"/>
<dbReference type="AlphaFoldDB" id="A0A133PGT5"/>
<evidence type="ECO:0000313" key="2">
    <source>
        <dbReference type="EMBL" id="KXA27785.1"/>
    </source>
</evidence>
<feature type="transmembrane region" description="Helical" evidence="1">
    <location>
        <begin position="144"/>
        <end position="166"/>
    </location>
</feature>
<sequence length="168" mass="20431">MNPELTTLLIFILGFIVFNFFPEGEKSDFNYRFKILRNIAFVMFTFAFCFDKTYLLLLSTILIIIFYYFYDEKKKSDKGIFLYMISSIVLTPIVFLIPDKYHLEFANLFSPNIYMYLILLTSLIFFVMNVYNFKQIATYSKNKLYTFIFLQSIIYIEYFYLVYFFIFR</sequence>
<keyword evidence="1" id="KW-1133">Transmembrane helix</keyword>
<evidence type="ECO:0000313" key="3">
    <source>
        <dbReference type="Proteomes" id="UP000070174"/>
    </source>
</evidence>
<protein>
    <submittedName>
        <fullName evidence="2">Uncharacterized protein</fullName>
    </submittedName>
</protein>
<dbReference type="Proteomes" id="UP000070174">
    <property type="component" value="Unassembled WGS sequence"/>
</dbReference>
<organism evidence="2">
    <name type="scientific">Peptoniphilus harei</name>
    <dbReference type="NCBI Taxonomy" id="54005"/>
    <lineage>
        <taxon>Bacteria</taxon>
        <taxon>Bacillati</taxon>
        <taxon>Bacillota</taxon>
        <taxon>Tissierellia</taxon>
        <taxon>Tissierellales</taxon>
        <taxon>Peptoniphilaceae</taxon>
        <taxon>Peptoniphilus</taxon>
    </lineage>
</organism>
<keyword evidence="1" id="KW-0812">Transmembrane</keyword>
<feature type="transmembrane region" description="Helical" evidence="1">
    <location>
        <begin position="80"/>
        <end position="98"/>
    </location>
</feature>
<feature type="transmembrane region" description="Helical" evidence="1">
    <location>
        <begin position="41"/>
        <end position="68"/>
    </location>
</feature>
<dbReference type="RefSeq" id="WP_060800757.1">
    <property type="nucleotide sequence ID" value="NZ_JASORO010000005.1"/>
</dbReference>
<dbReference type="PATRIC" id="fig|54005.3.peg.1819"/>
<dbReference type="EMBL" id="LRQE01000050">
    <property type="protein sequence ID" value="KXA27785.1"/>
    <property type="molecule type" value="Genomic_DNA"/>
</dbReference>
<name>A0A133PGT5_9FIRM</name>
<evidence type="ECO:0000256" key="1">
    <source>
        <dbReference type="SAM" id="Phobius"/>
    </source>
</evidence>